<comment type="catalytic activity">
    <reaction evidence="5">
        <text>ATP + H2O = ADP + phosphate + H(+)</text>
        <dbReference type="Rhea" id="RHEA:13065"/>
        <dbReference type="ChEBI" id="CHEBI:15377"/>
        <dbReference type="ChEBI" id="CHEBI:15378"/>
        <dbReference type="ChEBI" id="CHEBI:30616"/>
        <dbReference type="ChEBI" id="CHEBI:43474"/>
        <dbReference type="ChEBI" id="CHEBI:456216"/>
        <dbReference type="EC" id="3.6.4.13"/>
    </reaction>
</comment>
<dbReference type="GO" id="GO:0016787">
    <property type="term" value="F:hydrolase activity"/>
    <property type="evidence" value="ECO:0007669"/>
    <property type="project" value="UniProtKB-KW"/>
</dbReference>
<dbReference type="GO" id="GO:0003723">
    <property type="term" value="F:RNA binding"/>
    <property type="evidence" value="ECO:0007669"/>
    <property type="project" value="UniProtKB-UniRule"/>
</dbReference>
<keyword evidence="1 5" id="KW-0547">Nucleotide-binding</keyword>
<dbReference type="SMART" id="SM00487">
    <property type="entry name" value="DEXDc"/>
    <property type="match status" value="1"/>
</dbReference>
<evidence type="ECO:0000256" key="3">
    <source>
        <dbReference type="ARBA" id="ARBA00022806"/>
    </source>
</evidence>
<comment type="caution">
    <text evidence="7">The sequence shown here is derived from an EMBL/GenBank/DDBJ whole genome shotgun (WGS) entry which is preliminary data.</text>
</comment>
<accession>A0A9W7DI97</accession>
<evidence type="ECO:0000256" key="5">
    <source>
        <dbReference type="RuleBase" id="RU365068"/>
    </source>
</evidence>
<evidence type="ECO:0000313" key="8">
    <source>
        <dbReference type="Proteomes" id="UP001165063"/>
    </source>
</evidence>
<comment type="domain">
    <text evidence="5">The Q motif is unique to and characteristic of the DEAD box family of RNA helicases and controls ATP binding and hydrolysis.</text>
</comment>
<dbReference type="SUPFAM" id="SSF52540">
    <property type="entry name" value="P-loop containing nucleoside triphosphate hydrolases"/>
    <property type="match status" value="1"/>
</dbReference>
<dbReference type="InterPro" id="IPR011545">
    <property type="entry name" value="DEAD/DEAH_box_helicase_dom"/>
</dbReference>
<keyword evidence="2 5" id="KW-0378">Hydrolase</keyword>
<gene>
    <name evidence="7" type="ORF">Amon01_000680400</name>
</gene>
<evidence type="ECO:0000256" key="2">
    <source>
        <dbReference type="ARBA" id="ARBA00022801"/>
    </source>
</evidence>
<comment type="similarity">
    <text evidence="5">Belongs to the DEAD box helicase family.</text>
</comment>
<evidence type="ECO:0000256" key="4">
    <source>
        <dbReference type="ARBA" id="ARBA00022840"/>
    </source>
</evidence>
<dbReference type="InterPro" id="IPR027417">
    <property type="entry name" value="P-loop_NTPase"/>
</dbReference>
<dbReference type="GO" id="GO:0005524">
    <property type="term" value="F:ATP binding"/>
    <property type="evidence" value="ECO:0007669"/>
    <property type="project" value="UniProtKB-UniRule"/>
</dbReference>
<sequence length="166" mass="18201">MHKSPGSTSWDSSPYTLQPWIKDAVISSGFANMTPVQASTIPLLSEHKDVVVEAVTGSGKTLAFVIPVLEKVLKVLKEENEGFKKGHFGAVILSPTRELASQINTVFESLLQFYPETEKQIKTQLLVGSLGSAREDLHTFLKEKPQILIGTPGRLLEFLSSSLFFG</sequence>
<dbReference type="AlphaFoldDB" id="A0A9W7DI97"/>
<comment type="function">
    <text evidence="5">RNA helicase.</text>
</comment>
<evidence type="ECO:0000256" key="1">
    <source>
        <dbReference type="ARBA" id="ARBA00022741"/>
    </source>
</evidence>
<keyword evidence="3 5" id="KW-0347">Helicase</keyword>
<dbReference type="GO" id="GO:0003724">
    <property type="term" value="F:RNA helicase activity"/>
    <property type="evidence" value="ECO:0007669"/>
    <property type="project" value="UniProtKB-EC"/>
</dbReference>
<keyword evidence="8" id="KW-1185">Reference proteome</keyword>
<dbReference type="InterPro" id="IPR014001">
    <property type="entry name" value="Helicase_ATP-bd"/>
</dbReference>
<keyword evidence="5" id="KW-0694">RNA-binding</keyword>
<evidence type="ECO:0000313" key="7">
    <source>
        <dbReference type="EMBL" id="GMG45099.1"/>
    </source>
</evidence>
<proteinExistence type="inferred from homology"/>
<reference evidence="7" key="1">
    <citation type="submission" date="2023-04" db="EMBL/GenBank/DDBJ databases">
        <title>Ambrosiozyma monospora NBRC 1965.</title>
        <authorList>
            <person name="Ichikawa N."/>
            <person name="Sato H."/>
            <person name="Tonouchi N."/>
        </authorList>
    </citation>
    <scope>NUCLEOTIDE SEQUENCE</scope>
    <source>
        <strain evidence="7">NBRC 1965</strain>
    </source>
</reference>
<organism evidence="7 8">
    <name type="scientific">Ambrosiozyma monospora</name>
    <name type="common">Yeast</name>
    <name type="synonym">Endomycopsis monosporus</name>
    <dbReference type="NCBI Taxonomy" id="43982"/>
    <lineage>
        <taxon>Eukaryota</taxon>
        <taxon>Fungi</taxon>
        <taxon>Dikarya</taxon>
        <taxon>Ascomycota</taxon>
        <taxon>Saccharomycotina</taxon>
        <taxon>Pichiomycetes</taxon>
        <taxon>Pichiales</taxon>
        <taxon>Pichiaceae</taxon>
        <taxon>Ambrosiozyma</taxon>
    </lineage>
</organism>
<keyword evidence="4 5" id="KW-0067">ATP-binding</keyword>
<dbReference type="EMBL" id="BSXU01004533">
    <property type="protein sequence ID" value="GMG45099.1"/>
    <property type="molecule type" value="Genomic_DNA"/>
</dbReference>
<evidence type="ECO:0000259" key="6">
    <source>
        <dbReference type="PROSITE" id="PS51192"/>
    </source>
</evidence>
<dbReference type="OrthoDB" id="7396459at2759"/>
<dbReference type="PROSITE" id="PS51192">
    <property type="entry name" value="HELICASE_ATP_BIND_1"/>
    <property type="match status" value="1"/>
</dbReference>
<feature type="domain" description="Helicase ATP-binding" evidence="6">
    <location>
        <begin position="41"/>
        <end position="166"/>
    </location>
</feature>
<dbReference type="Proteomes" id="UP001165063">
    <property type="component" value="Unassembled WGS sequence"/>
</dbReference>
<dbReference type="Gene3D" id="3.40.50.300">
    <property type="entry name" value="P-loop containing nucleotide triphosphate hydrolases"/>
    <property type="match status" value="1"/>
</dbReference>
<dbReference type="EC" id="3.6.4.13" evidence="5"/>
<dbReference type="PANTHER" id="PTHR24031">
    <property type="entry name" value="RNA HELICASE"/>
    <property type="match status" value="1"/>
</dbReference>
<name>A0A9W7DI97_AMBMO</name>
<protein>
    <recommendedName>
        <fullName evidence="5">ATP-dependent RNA helicase</fullName>
        <ecNumber evidence="5">3.6.4.13</ecNumber>
    </recommendedName>
</protein>
<dbReference type="Pfam" id="PF00270">
    <property type="entry name" value="DEAD"/>
    <property type="match status" value="1"/>
</dbReference>